<evidence type="ECO:0000256" key="12">
    <source>
        <dbReference type="ARBA" id="ARBA00022984"/>
    </source>
</evidence>
<evidence type="ECO:0000256" key="8">
    <source>
        <dbReference type="ARBA" id="ARBA00022630"/>
    </source>
</evidence>
<evidence type="ECO:0000256" key="11">
    <source>
        <dbReference type="ARBA" id="ARBA00022960"/>
    </source>
</evidence>
<evidence type="ECO:0000256" key="16">
    <source>
        <dbReference type="ARBA" id="ARBA00048914"/>
    </source>
</evidence>
<reference evidence="18" key="1">
    <citation type="submission" date="2016-10" db="EMBL/GenBank/DDBJ databases">
        <title>Sequence of Gallionella enrichment culture.</title>
        <authorList>
            <person name="Poehlein A."/>
            <person name="Muehling M."/>
            <person name="Daniel R."/>
        </authorList>
    </citation>
    <scope>NUCLEOTIDE SEQUENCE</scope>
</reference>
<accession>A0A1J5S3M2</accession>
<evidence type="ECO:0000256" key="4">
    <source>
        <dbReference type="ARBA" id="ARBA00004752"/>
    </source>
</evidence>
<dbReference type="SUPFAM" id="SSF56176">
    <property type="entry name" value="FAD-binding/transporter-associated domain-like"/>
    <property type="match status" value="1"/>
</dbReference>
<sequence length="340" mass="36800">MDLLLETDVPLAAMNTFGVTARAARLVRVHSQLDVRQLVDHPEFGIASKLILGGGSNLLLTGDPRQLVVKVEIQGLRVVRDDPDATIIEAGAGVSWHELVRWSLAQGYAGLENLALIPGTVGAAPVQNIGAYGLELAERLHALDAVDLTTGRVVTLDATACRFGYRDSLFKHELAGKSIITQVRLRLPKPWVPRIGYADLERHFAKLGVAAPDAQQIFDAVCAIRRSKLPDPAVLGNAGSFFKNPVVNRTIRNEILQDFPEIVSYPLEDGSYKLAAAWMIEACGWKGRELGRAAVDARHALVLVNKGGASGKEIKALAEAVQQAVKQKFGITLEFEPLVV</sequence>
<evidence type="ECO:0000256" key="1">
    <source>
        <dbReference type="ARBA" id="ARBA00001974"/>
    </source>
</evidence>
<dbReference type="Gene3D" id="3.30.465.10">
    <property type="match status" value="1"/>
</dbReference>
<keyword evidence="6" id="KW-0963">Cytoplasm</keyword>
<evidence type="ECO:0000256" key="2">
    <source>
        <dbReference type="ARBA" id="ARBA00003921"/>
    </source>
</evidence>
<keyword evidence="14" id="KW-0131">Cell cycle</keyword>
<dbReference type="Pfam" id="PF02873">
    <property type="entry name" value="MurB_C"/>
    <property type="match status" value="1"/>
</dbReference>
<dbReference type="Gene3D" id="3.30.43.10">
    <property type="entry name" value="Uridine Diphospho-n-acetylenolpyruvylglucosamine Reductase, domain 2"/>
    <property type="match status" value="1"/>
</dbReference>
<feature type="domain" description="FAD-binding PCMH-type" evidence="17">
    <location>
        <begin position="19"/>
        <end position="190"/>
    </location>
</feature>
<evidence type="ECO:0000256" key="6">
    <source>
        <dbReference type="ARBA" id="ARBA00022490"/>
    </source>
</evidence>
<keyword evidence="12" id="KW-0573">Peptidoglycan synthesis</keyword>
<organism evidence="18">
    <name type="scientific">mine drainage metagenome</name>
    <dbReference type="NCBI Taxonomy" id="410659"/>
    <lineage>
        <taxon>unclassified sequences</taxon>
        <taxon>metagenomes</taxon>
        <taxon>ecological metagenomes</taxon>
    </lineage>
</organism>
<dbReference type="NCBIfam" id="NF000755">
    <property type="entry name" value="PRK00046.1"/>
    <property type="match status" value="1"/>
</dbReference>
<dbReference type="InterPro" id="IPR016166">
    <property type="entry name" value="FAD-bd_PCMH"/>
</dbReference>
<dbReference type="GO" id="GO:0071949">
    <property type="term" value="F:FAD binding"/>
    <property type="evidence" value="ECO:0007669"/>
    <property type="project" value="InterPro"/>
</dbReference>
<dbReference type="InterPro" id="IPR036318">
    <property type="entry name" value="FAD-bd_PCMH-like_sf"/>
</dbReference>
<dbReference type="UniPathway" id="UPA00219"/>
<dbReference type="SUPFAM" id="SSF56194">
    <property type="entry name" value="Uridine diphospho-N-Acetylenolpyruvylglucosamine reductase, MurB, C-terminal domain"/>
    <property type="match status" value="1"/>
</dbReference>
<gene>
    <name evidence="18" type="primary">murB_7</name>
    <name evidence="18" type="ORF">GALL_151420</name>
</gene>
<keyword evidence="8" id="KW-0285">Flavoprotein</keyword>
<keyword evidence="11" id="KW-0133">Cell shape</keyword>
<dbReference type="EC" id="1.3.1.98" evidence="5"/>
<dbReference type="InterPro" id="IPR036635">
    <property type="entry name" value="MurB_C_sf"/>
</dbReference>
<comment type="function">
    <text evidence="2">Cell wall formation.</text>
</comment>
<comment type="cofactor">
    <cofactor evidence="1">
        <name>FAD</name>
        <dbReference type="ChEBI" id="CHEBI:57692"/>
    </cofactor>
</comment>
<dbReference type="PANTHER" id="PTHR21071:SF4">
    <property type="entry name" value="UDP-N-ACETYLENOLPYRUVOYLGLUCOSAMINE REDUCTASE"/>
    <property type="match status" value="1"/>
</dbReference>
<protein>
    <recommendedName>
        <fullName evidence="5">UDP-N-acetylmuramate dehydrogenase</fullName>
        <ecNumber evidence="5">1.3.1.98</ecNumber>
    </recommendedName>
</protein>
<proteinExistence type="inferred from homology"/>
<dbReference type="PANTHER" id="PTHR21071">
    <property type="entry name" value="UDP-N-ACETYLENOLPYRUVOYLGLUCOSAMINE REDUCTASE"/>
    <property type="match status" value="1"/>
</dbReference>
<dbReference type="InterPro" id="IPR016169">
    <property type="entry name" value="FAD-bd_PCMH_sub2"/>
</dbReference>
<evidence type="ECO:0000256" key="13">
    <source>
        <dbReference type="ARBA" id="ARBA00023002"/>
    </source>
</evidence>
<evidence type="ECO:0000256" key="3">
    <source>
        <dbReference type="ARBA" id="ARBA00004496"/>
    </source>
</evidence>
<dbReference type="EMBL" id="MLJW01000072">
    <property type="protein sequence ID" value="OIR02690.1"/>
    <property type="molecule type" value="Genomic_DNA"/>
</dbReference>
<evidence type="ECO:0000256" key="14">
    <source>
        <dbReference type="ARBA" id="ARBA00023306"/>
    </source>
</evidence>
<evidence type="ECO:0000256" key="10">
    <source>
        <dbReference type="ARBA" id="ARBA00022857"/>
    </source>
</evidence>
<dbReference type="GO" id="GO:0008360">
    <property type="term" value="P:regulation of cell shape"/>
    <property type="evidence" value="ECO:0007669"/>
    <property type="project" value="UniProtKB-KW"/>
</dbReference>
<evidence type="ECO:0000256" key="9">
    <source>
        <dbReference type="ARBA" id="ARBA00022827"/>
    </source>
</evidence>
<keyword evidence="7" id="KW-0132">Cell division</keyword>
<dbReference type="GO" id="GO:0071555">
    <property type="term" value="P:cell wall organization"/>
    <property type="evidence" value="ECO:0007669"/>
    <property type="project" value="UniProtKB-KW"/>
</dbReference>
<keyword evidence="15" id="KW-0961">Cell wall biogenesis/degradation</keyword>
<dbReference type="GO" id="GO:0051301">
    <property type="term" value="P:cell division"/>
    <property type="evidence" value="ECO:0007669"/>
    <property type="project" value="UniProtKB-KW"/>
</dbReference>
<dbReference type="Gene3D" id="3.90.78.10">
    <property type="entry name" value="UDP-N-acetylenolpyruvoylglucosamine reductase, C-terminal domain"/>
    <property type="match status" value="1"/>
</dbReference>
<evidence type="ECO:0000259" key="17">
    <source>
        <dbReference type="PROSITE" id="PS51387"/>
    </source>
</evidence>
<dbReference type="Pfam" id="PF01565">
    <property type="entry name" value="FAD_binding_4"/>
    <property type="match status" value="1"/>
</dbReference>
<comment type="subcellular location">
    <subcellularLocation>
        <location evidence="3">Cytoplasm</location>
    </subcellularLocation>
</comment>
<keyword evidence="10" id="KW-0521">NADP</keyword>
<dbReference type="GO" id="GO:0005829">
    <property type="term" value="C:cytosol"/>
    <property type="evidence" value="ECO:0007669"/>
    <property type="project" value="TreeGrafter"/>
</dbReference>
<dbReference type="HAMAP" id="MF_00037">
    <property type="entry name" value="MurB"/>
    <property type="match status" value="1"/>
</dbReference>
<comment type="caution">
    <text evidence="18">The sequence shown here is derived from an EMBL/GenBank/DDBJ whole genome shotgun (WGS) entry which is preliminary data.</text>
</comment>
<comment type="catalytic activity">
    <reaction evidence="16">
        <text>UDP-N-acetyl-alpha-D-muramate + NADP(+) = UDP-N-acetyl-3-O-(1-carboxyvinyl)-alpha-D-glucosamine + NADPH + H(+)</text>
        <dbReference type="Rhea" id="RHEA:12248"/>
        <dbReference type="ChEBI" id="CHEBI:15378"/>
        <dbReference type="ChEBI" id="CHEBI:57783"/>
        <dbReference type="ChEBI" id="CHEBI:58349"/>
        <dbReference type="ChEBI" id="CHEBI:68483"/>
        <dbReference type="ChEBI" id="CHEBI:70757"/>
        <dbReference type="EC" id="1.3.1.98"/>
    </reaction>
</comment>
<name>A0A1J5S3M2_9ZZZZ</name>
<dbReference type="InterPro" id="IPR006094">
    <property type="entry name" value="Oxid_FAD_bind_N"/>
</dbReference>
<dbReference type="PROSITE" id="PS51387">
    <property type="entry name" value="FAD_PCMH"/>
    <property type="match status" value="1"/>
</dbReference>
<dbReference type="NCBIfam" id="NF010478">
    <property type="entry name" value="PRK13903.1"/>
    <property type="match status" value="1"/>
</dbReference>
<dbReference type="NCBIfam" id="TIGR00179">
    <property type="entry name" value="murB"/>
    <property type="match status" value="1"/>
</dbReference>
<dbReference type="InterPro" id="IPR003170">
    <property type="entry name" value="MurB"/>
</dbReference>
<dbReference type="AlphaFoldDB" id="A0A1J5S3M2"/>
<keyword evidence="9" id="KW-0274">FAD</keyword>
<evidence type="ECO:0000256" key="7">
    <source>
        <dbReference type="ARBA" id="ARBA00022618"/>
    </source>
</evidence>
<evidence type="ECO:0000313" key="18">
    <source>
        <dbReference type="EMBL" id="OIR02690.1"/>
    </source>
</evidence>
<dbReference type="InterPro" id="IPR011601">
    <property type="entry name" value="MurB_C"/>
</dbReference>
<dbReference type="InterPro" id="IPR016167">
    <property type="entry name" value="FAD-bd_PCMH_sub1"/>
</dbReference>
<evidence type="ECO:0000256" key="5">
    <source>
        <dbReference type="ARBA" id="ARBA00012518"/>
    </source>
</evidence>
<comment type="pathway">
    <text evidence="4">Cell wall biogenesis; peptidoglycan biosynthesis.</text>
</comment>
<dbReference type="GO" id="GO:0008762">
    <property type="term" value="F:UDP-N-acetylmuramate dehydrogenase activity"/>
    <property type="evidence" value="ECO:0007669"/>
    <property type="project" value="UniProtKB-EC"/>
</dbReference>
<keyword evidence="13 18" id="KW-0560">Oxidoreductase</keyword>
<dbReference type="GO" id="GO:0009252">
    <property type="term" value="P:peptidoglycan biosynthetic process"/>
    <property type="evidence" value="ECO:0007669"/>
    <property type="project" value="UniProtKB-UniPathway"/>
</dbReference>
<evidence type="ECO:0000256" key="15">
    <source>
        <dbReference type="ARBA" id="ARBA00023316"/>
    </source>
</evidence>